<feature type="domain" description="ABC-2 type transporter transmembrane" evidence="6">
    <location>
        <begin position="56"/>
        <end position="236"/>
    </location>
</feature>
<dbReference type="EMBL" id="CP042430">
    <property type="protein sequence ID" value="QEC47303.1"/>
    <property type="molecule type" value="Genomic_DNA"/>
</dbReference>
<dbReference type="KEGG" id="bsol:FSW04_06685"/>
<dbReference type="GO" id="GO:0043190">
    <property type="term" value="C:ATP-binding cassette (ABC) transporter complex"/>
    <property type="evidence" value="ECO:0007669"/>
    <property type="project" value="InterPro"/>
</dbReference>
<comment type="subcellular location">
    <subcellularLocation>
        <location evidence="1">Membrane</location>
        <topology evidence="1">Multi-pass membrane protein</topology>
    </subcellularLocation>
</comment>
<keyword evidence="3 5" id="KW-1133">Transmembrane helix</keyword>
<evidence type="ECO:0000256" key="5">
    <source>
        <dbReference type="SAM" id="Phobius"/>
    </source>
</evidence>
<dbReference type="Pfam" id="PF12698">
    <property type="entry name" value="ABC2_membrane_3"/>
    <property type="match status" value="1"/>
</dbReference>
<feature type="transmembrane region" description="Helical" evidence="5">
    <location>
        <begin position="218"/>
        <end position="239"/>
    </location>
</feature>
<dbReference type="Proteomes" id="UP000321805">
    <property type="component" value="Chromosome"/>
</dbReference>
<evidence type="ECO:0000256" key="4">
    <source>
        <dbReference type="ARBA" id="ARBA00023136"/>
    </source>
</evidence>
<dbReference type="PANTHER" id="PTHR43229">
    <property type="entry name" value="NODULATION PROTEIN J"/>
    <property type="match status" value="1"/>
</dbReference>
<dbReference type="InterPro" id="IPR000412">
    <property type="entry name" value="ABC_2_transport"/>
</dbReference>
<dbReference type="InterPro" id="IPR013525">
    <property type="entry name" value="ABC2_TM"/>
</dbReference>
<evidence type="ECO:0000313" key="8">
    <source>
        <dbReference type="Proteomes" id="UP000321805"/>
    </source>
</evidence>
<dbReference type="InterPro" id="IPR051784">
    <property type="entry name" value="Nod_factor_ABC_transporter"/>
</dbReference>
<keyword evidence="2 5" id="KW-0812">Transmembrane</keyword>
<feature type="transmembrane region" description="Helical" evidence="5">
    <location>
        <begin position="21"/>
        <end position="37"/>
    </location>
</feature>
<organism evidence="7 8">
    <name type="scientific">Baekduia soli</name>
    <dbReference type="NCBI Taxonomy" id="496014"/>
    <lineage>
        <taxon>Bacteria</taxon>
        <taxon>Bacillati</taxon>
        <taxon>Actinomycetota</taxon>
        <taxon>Thermoleophilia</taxon>
        <taxon>Solirubrobacterales</taxon>
        <taxon>Baekduiaceae</taxon>
        <taxon>Baekduia</taxon>
    </lineage>
</organism>
<keyword evidence="4 5" id="KW-0472">Membrane</keyword>
<dbReference type="RefSeq" id="WP_146917605.1">
    <property type="nucleotide sequence ID" value="NZ_CP042430.1"/>
</dbReference>
<feature type="transmembrane region" description="Helical" evidence="5">
    <location>
        <begin position="134"/>
        <end position="155"/>
    </location>
</feature>
<protein>
    <submittedName>
        <fullName evidence="7">ABC transporter permease</fullName>
    </submittedName>
</protein>
<sequence length="246" mass="26579">MSTALTYTRFELLRTLRNRRFLIFSLCFPLALFFLIAGPNRGDRDLQSTGLSAPLYFMVSMASWGTMTSMLSTGARIAGERQAGWNRQLRISPLSPHAYLRAKVLTAYCMALLSLGLLYVSGVILGVRLPAGEWLGMTGLIIVGLIPFGAAGILLGHVLTTDSMGPVLGGGTALLAILSGTWFPLSDHGFIHGVAQYLPSYWLVQANRVALGGHAWSAHAWAVVAVWTAVLGVLAMRAYRRDTGRA</sequence>
<name>A0A5B8U2U4_9ACTN</name>
<proteinExistence type="predicted"/>
<dbReference type="PANTHER" id="PTHR43229:SF2">
    <property type="entry name" value="NODULATION PROTEIN J"/>
    <property type="match status" value="1"/>
</dbReference>
<accession>A0A5B8U2U4</accession>
<evidence type="ECO:0000259" key="6">
    <source>
        <dbReference type="Pfam" id="PF12698"/>
    </source>
</evidence>
<feature type="transmembrane region" description="Helical" evidence="5">
    <location>
        <begin position="57"/>
        <end position="79"/>
    </location>
</feature>
<evidence type="ECO:0000256" key="3">
    <source>
        <dbReference type="ARBA" id="ARBA00022989"/>
    </source>
</evidence>
<dbReference type="PIRSF" id="PIRSF006648">
    <property type="entry name" value="DrrB"/>
    <property type="match status" value="1"/>
</dbReference>
<reference evidence="7 8" key="1">
    <citation type="journal article" date="2018" name="J. Microbiol.">
        <title>Baekduia soli gen. nov., sp. nov., a novel bacterium isolated from the soil of Baekdu Mountain and proposal of a novel family name, Baekduiaceae fam. nov.</title>
        <authorList>
            <person name="An D.S."/>
            <person name="Siddiqi M.Z."/>
            <person name="Kim K.H."/>
            <person name="Yu H.S."/>
            <person name="Im W.T."/>
        </authorList>
    </citation>
    <scope>NUCLEOTIDE SEQUENCE [LARGE SCALE GENOMIC DNA]</scope>
    <source>
        <strain evidence="7 8">BR7-21</strain>
    </source>
</reference>
<dbReference type="GO" id="GO:0140359">
    <property type="term" value="F:ABC-type transporter activity"/>
    <property type="evidence" value="ECO:0007669"/>
    <property type="project" value="InterPro"/>
</dbReference>
<evidence type="ECO:0000256" key="2">
    <source>
        <dbReference type="ARBA" id="ARBA00022692"/>
    </source>
</evidence>
<evidence type="ECO:0000256" key="1">
    <source>
        <dbReference type="ARBA" id="ARBA00004141"/>
    </source>
</evidence>
<feature type="transmembrane region" description="Helical" evidence="5">
    <location>
        <begin position="167"/>
        <end position="185"/>
    </location>
</feature>
<dbReference type="AlphaFoldDB" id="A0A5B8U2U4"/>
<feature type="transmembrane region" description="Helical" evidence="5">
    <location>
        <begin position="100"/>
        <end position="122"/>
    </location>
</feature>
<evidence type="ECO:0000313" key="7">
    <source>
        <dbReference type="EMBL" id="QEC47303.1"/>
    </source>
</evidence>
<dbReference type="OrthoDB" id="63188at2"/>
<gene>
    <name evidence="7" type="ORF">FSW04_06685</name>
</gene>
<keyword evidence="8" id="KW-1185">Reference proteome</keyword>